<dbReference type="PANTHER" id="PTHR43790">
    <property type="entry name" value="CARBOHYDRATE TRANSPORT ATP-BINDING PROTEIN MG119-RELATED"/>
    <property type="match status" value="1"/>
</dbReference>
<evidence type="ECO:0000256" key="5">
    <source>
        <dbReference type="ARBA" id="ARBA00022741"/>
    </source>
</evidence>
<name>G5ILX1_9FIRM</name>
<keyword evidence="11" id="KW-1185">Reference proteome</keyword>
<dbReference type="PROSITE" id="PS00211">
    <property type="entry name" value="ABC_TRANSPORTER_1"/>
    <property type="match status" value="2"/>
</dbReference>
<dbReference type="Pfam" id="PF00005">
    <property type="entry name" value="ABC_tran"/>
    <property type="match status" value="2"/>
</dbReference>
<keyword evidence="8" id="KW-0472">Membrane</keyword>
<proteinExistence type="predicted"/>
<dbReference type="InterPro" id="IPR050107">
    <property type="entry name" value="ABC_carbohydrate_import_ATPase"/>
</dbReference>
<comment type="caution">
    <text evidence="10">The sequence shown here is derived from an EMBL/GenBank/DDBJ whole genome shotgun (WGS) entry which is preliminary data.</text>
</comment>
<dbReference type="SMART" id="SM00382">
    <property type="entry name" value="AAA"/>
    <property type="match status" value="2"/>
</dbReference>
<keyword evidence="4" id="KW-0677">Repeat</keyword>
<dbReference type="RefSeq" id="WP_006782487.1">
    <property type="nucleotide sequence ID" value="NZ_CP040506.1"/>
</dbReference>
<dbReference type="InterPro" id="IPR017871">
    <property type="entry name" value="ABC_transporter-like_CS"/>
</dbReference>
<dbReference type="GO" id="GO:0005524">
    <property type="term" value="F:ATP binding"/>
    <property type="evidence" value="ECO:0007669"/>
    <property type="project" value="UniProtKB-KW"/>
</dbReference>
<keyword evidence="2" id="KW-0813">Transport</keyword>
<evidence type="ECO:0000313" key="10">
    <source>
        <dbReference type="EMBL" id="EHI57390.1"/>
    </source>
</evidence>
<evidence type="ECO:0000256" key="2">
    <source>
        <dbReference type="ARBA" id="ARBA00022448"/>
    </source>
</evidence>
<keyword evidence="3" id="KW-1003">Cell membrane</keyword>
<dbReference type="EMBL" id="ADLN01000120">
    <property type="protein sequence ID" value="EHI57390.1"/>
    <property type="molecule type" value="Genomic_DNA"/>
</dbReference>
<dbReference type="PROSITE" id="PS50893">
    <property type="entry name" value="ABC_TRANSPORTER_2"/>
    <property type="match status" value="2"/>
</dbReference>
<dbReference type="GO" id="GO:0005886">
    <property type="term" value="C:plasma membrane"/>
    <property type="evidence" value="ECO:0007669"/>
    <property type="project" value="UniProtKB-SubCell"/>
</dbReference>
<dbReference type="PANTHER" id="PTHR43790:SF4">
    <property type="entry name" value="GUANOSINE IMPORT ATP-BINDING PROTEIN NUPO"/>
    <property type="match status" value="1"/>
</dbReference>
<evidence type="ECO:0000256" key="3">
    <source>
        <dbReference type="ARBA" id="ARBA00022475"/>
    </source>
</evidence>
<comment type="subcellular location">
    <subcellularLocation>
        <location evidence="1">Cell membrane</location>
        <topology evidence="1">Peripheral membrane protein</topology>
    </subcellularLocation>
</comment>
<evidence type="ECO:0000259" key="9">
    <source>
        <dbReference type="PROSITE" id="PS50893"/>
    </source>
</evidence>
<dbReference type="Gene3D" id="3.40.50.300">
    <property type="entry name" value="P-loop containing nucleotide triphosphate hydrolases"/>
    <property type="match status" value="2"/>
</dbReference>
<keyword evidence="5" id="KW-0547">Nucleotide-binding</keyword>
<accession>G5ILX1</accession>
<reference evidence="10 11" key="1">
    <citation type="submission" date="2011-08" db="EMBL/GenBank/DDBJ databases">
        <title>The Genome Sequence of Clostridium hathewayi WAL-18680.</title>
        <authorList>
            <consortium name="The Broad Institute Genome Sequencing Platform"/>
            <person name="Earl A."/>
            <person name="Ward D."/>
            <person name="Feldgarden M."/>
            <person name="Gevers D."/>
            <person name="Finegold S.M."/>
            <person name="Summanen P.H."/>
            <person name="Molitoris D.R."/>
            <person name="Song M."/>
            <person name="Daigneault M."/>
            <person name="Allen-Vercoe E."/>
            <person name="Young S.K."/>
            <person name="Zeng Q."/>
            <person name="Gargeya S."/>
            <person name="Fitzgerald M."/>
            <person name="Haas B."/>
            <person name="Abouelleil A."/>
            <person name="Alvarado L."/>
            <person name="Arachchi H.M."/>
            <person name="Berlin A."/>
            <person name="Brown A."/>
            <person name="Chapman S.B."/>
            <person name="Chen Z."/>
            <person name="Dunbar C."/>
            <person name="Freedman E."/>
            <person name="Gearin G."/>
            <person name="Gellesch M."/>
            <person name="Goldberg J."/>
            <person name="Griggs A."/>
            <person name="Gujja S."/>
            <person name="Heiman D."/>
            <person name="Howarth C."/>
            <person name="Larson L."/>
            <person name="Lui A."/>
            <person name="MacDonald P.J.P."/>
            <person name="Montmayeur A."/>
            <person name="Murphy C."/>
            <person name="Neiman D."/>
            <person name="Pearson M."/>
            <person name="Priest M."/>
            <person name="Roberts A."/>
            <person name="Saif S."/>
            <person name="Shea T."/>
            <person name="Shenoy N."/>
            <person name="Sisk P."/>
            <person name="Stolte C."/>
            <person name="Sykes S."/>
            <person name="Wortman J."/>
            <person name="Nusbaum C."/>
            <person name="Birren B."/>
        </authorList>
    </citation>
    <scope>NUCLEOTIDE SEQUENCE [LARGE SCALE GENOMIC DNA]</scope>
    <source>
        <strain evidence="10 11">WAL-18680</strain>
    </source>
</reference>
<dbReference type="GO" id="GO:0016887">
    <property type="term" value="F:ATP hydrolysis activity"/>
    <property type="evidence" value="ECO:0007669"/>
    <property type="project" value="InterPro"/>
</dbReference>
<evidence type="ECO:0000256" key="8">
    <source>
        <dbReference type="ARBA" id="ARBA00023136"/>
    </source>
</evidence>
<feature type="domain" description="ABC transporter" evidence="9">
    <location>
        <begin position="259"/>
        <end position="503"/>
    </location>
</feature>
<evidence type="ECO:0000256" key="6">
    <source>
        <dbReference type="ARBA" id="ARBA00022840"/>
    </source>
</evidence>
<protein>
    <recommendedName>
        <fullName evidence="9">ABC transporter domain-containing protein</fullName>
    </recommendedName>
</protein>
<organism evidence="10 11">
    <name type="scientific">Hungatella hathewayi WAL-18680</name>
    <dbReference type="NCBI Taxonomy" id="742737"/>
    <lineage>
        <taxon>Bacteria</taxon>
        <taxon>Bacillati</taxon>
        <taxon>Bacillota</taxon>
        <taxon>Clostridia</taxon>
        <taxon>Lachnospirales</taxon>
        <taxon>Lachnospiraceae</taxon>
        <taxon>Hungatella</taxon>
    </lineage>
</organism>
<dbReference type="PATRIC" id="fig|742737.3.peg.4485"/>
<dbReference type="SUPFAM" id="SSF52540">
    <property type="entry name" value="P-loop containing nucleoside triphosphate hydrolases"/>
    <property type="match status" value="2"/>
</dbReference>
<dbReference type="InterPro" id="IPR003593">
    <property type="entry name" value="AAA+_ATPase"/>
</dbReference>
<dbReference type="HOGENOM" id="CLU_000604_92_0_9"/>
<feature type="domain" description="ABC transporter" evidence="9">
    <location>
        <begin position="6"/>
        <end position="242"/>
    </location>
</feature>
<evidence type="ECO:0000256" key="4">
    <source>
        <dbReference type="ARBA" id="ARBA00022737"/>
    </source>
</evidence>
<keyword evidence="7" id="KW-1278">Translocase</keyword>
<sequence length="516" mass="57488">MKEPILCMKNITKVYGNGVLANDRMNFELEKGEIHALMGENGAGKSTLMKVLFGNETPDEGTIEYRGEIVTIDSPKKAVELGIGMVYQHFNLAESLTVAENIVVGQEPNAGVFFDKENACKCINELAQTYGFHISAKELVRNISVGQKQKVEILKILYRNSKLIILDEPTAVLTPQETDELFEQLLKLKKNGYTIIFISHKIEEVIRICDRLTIIRAGRDVGTYQVNSLTAQEISRLMVGRDVILETEKPEHEPGGTVLKVHDLCFYDKHGVKVVDQVNFHLHKGEILGIAGVEGSGQKEVSEIITGILKASSGSVEIEGMDTTNLSVRKIRDLGVSHIHEDRMVYGAALEESIEENMISTRCEDKKLGNRMFFDKKAIEKIGKDLTEKYSILCKSPKVLLKMLSGGNMQKVIVAREMSVNPKILIANQPTRGIDVGAVELIHQKLIEARERDCAILLISSDLNEVLDMSDRLLVFSAGKVAGCFRDVKALTDEELGWYMLGLKQQTEEELKEAIV</sequence>
<evidence type="ECO:0000256" key="1">
    <source>
        <dbReference type="ARBA" id="ARBA00004202"/>
    </source>
</evidence>
<dbReference type="AlphaFoldDB" id="G5ILX1"/>
<dbReference type="InterPro" id="IPR027417">
    <property type="entry name" value="P-loop_NTPase"/>
</dbReference>
<dbReference type="CDD" id="cd03216">
    <property type="entry name" value="ABC_Carb_Monos_I"/>
    <property type="match status" value="1"/>
</dbReference>
<keyword evidence="6" id="KW-0067">ATP-binding</keyword>
<dbReference type="FunFam" id="3.40.50.300:FF:000127">
    <property type="entry name" value="Ribose import ATP-binding protein RbsA"/>
    <property type="match status" value="1"/>
</dbReference>
<evidence type="ECO:0000313" key="11">
    <source>
        <dbReference type="Proteomes" id="UP000005384"/>
    </source>
</evidence>
<dbReference type="Proteomes" id="UP000005384">
    <property type="component" value="Unassembled WGS sequence"/>
</dbReference>
<dbReference type="InterPro" id="IPR003439">
    <property type="entry name" value="ABC_transporter-like_ATP-bd"/>
</dbReference>
<dbReference type="CDD" id="cd03215">
    <property type="entry name" value="ABC_Carb_Monos_II"/>
    <property type="match status" value="1"/>
</dbReference>
<gene>
    <name evidence="10" type="ORF">HMPREF9473_04499</name>
</gene>
<dbReference type="OrthoDB" id="9771863at2"/>
<evidence type="ECO:0000256" key="7">
    <source>
        <dbReference type="ARBA" id="ARBA00022967"/>
    </source>
</evidence>